<evidence type="ECO:0000256" key="4">
    <source>
        <dbReference type="ARBA" id="ARBA00022519"/>
    </source>
</evidence>
<dbReference type="PANTHER" id="PTHR35011:SF2">
    <property type="entry name" value="2,3-DIKETO-L-GULONATE TRAP TRANSPORTER SMALL PERMEASE PROTEIN YIAM"/>
    <property type="match status" value="1"/>
</dbReference>
<feature type="transmembrane region" description="Helical" evidence="8">
    <location>
        <begin position="81"/>
        <end position="99"/>
    </location>
</feature>
<comment type="subcellular location">
    <subcellularLocation>
        <location evidence="1">Cell inner membrane</location>
        <topology evidence="1">Multi-pass membrane protein</topology>
    </subcellularLocation>
</comment>
<reference evidence="10" key="1">
    <citation type="journal article" date="2014" name="Front. Microbiol.">
        <title>High frequency of phylogenetically diverse reductive dehalogenase-homologous genes in deep subseafloor sedimentary metagenomes.</title>
        <authorList>
            <person name="Kawai M."/>
            <person name="Futagami T."/>
            <person name="Toyoda A."/>
            <person name="Takaki Y."/>
            <person name="Nishi S."/>
            <person name="Hori S."/>
            <person name="Arai W."/>
            <person name="Tsubouchi T."/>
            <person name="Morono Y."/>
            <person name="Uchiyama I."/>
            <person name="Ito T."/>
            <person name="Fujiyama A."/>
            <person name="Inagaki F."/>
            <person name="Takami H."/>
        </authorList>
    </citation>
    <scope>NUCLEOTIDE SEQUENCE</scope>
    <source>
        <strain evidence="10">Expedition CK06-06</strain>
    </source>
</reference>
<feature type="transmembrane region" description="Helical" evidence="8">
    <location>
        <begin position="42"/>
        <end position="60"/>
    </location>
</feature>
<dbReference type="Pfam" id="PF04290">
    <property type="entry name" value="DctQ"/>
    <property type="match status" value="1"/>
</dbReference>
<keyword evidence="7 8" id="KW-0472">Membrane</keyword>
<keyword evidence="3" id="KW-1003">Cell membrane</keyword>
<evidence type="ECO:0000256" key="1">
    <source>
        <dbReference type="ARBA" id="ARBA00004429"/>
    </source>
</evidence>
<name>X1TGB7_9ZZZZ</name>
<dbReference type="InterPro" id="IPR007387">
    <property type="entry name" value="TRAP_DctQ"/>
</dbReference>
<dbReference type="GO" id="GO:0022857">
    <property type="term" value="F:transmembrane transporter activity"/>
    <property type="evidence" value="ECO:0007669"/>
    <property type="project" value="TreeGrafter"/>
</dbReference>
<feature type="transmembrane region" description="Helical" evidence="8">
    <location>
        <begin position="119"/>
        <end position="146"/>
    </location>
</feature>
<accession>X1TGB7</accession>
<evidence type="ECO:0000256" key="7">
    <source>
        <dbReference type="ARBA" id="ARBA00023136"/>
    </source>
</evidence>
<organism evidence="10">
    <name type="scientific">marine sediment metagenome</name>
    <dbReference type="NCBI Taxonomy" id="412755"/>
    <lineage>
        <taxon>unclassified sequences</taxon>
        <taxon>metagenomes</taxon>
        <taxon>ecological metagenomes</taxon>
    </lineage>
</organism>
<dbReference type="PANTHER" id="PTHR35011">
    <property type="entry name" value="2,3-DIKETO-L-GULONATE TRAP TRANSPORTER SMALL PERMEASE PROTEIN YIAM"/>
    <property type="match status" value="1"/>
</dbReference>
<dbReference type="GO" id="GO:0015740">
    <property type="term" value="P:C4-dicarboxylate transport"/>
    <property type="evidence" value="ECO:0007669"/>
    <property type="project" value="TreeGrafter"/>
</dbReference>
<keyword evidence="6 8" id="KW-1133">Transmembrane helix</keyword>
<feature type="non-terminal residue" evidence="10">
    <location>
        <position position="1"/>
    </location>
</feature>
<proteinExistence type="predicted"/>
<evidence type="ECO:0000256" key="6">
    <source>
        <dbReference type="ARBA" id="ARBA00022989"/>
    </source>
</evidence>
<evidence type="ECO:0000259" key="9">
    <source>
        <dbReference type="Pfam" id="PF04290"/>
    </source>
</evidence>
<evidence type="ECO:0000256" key="3">
    <source>
        <dbReference type="ARBA" id="ARBA00022475"/>
    </source>
</evidence>
<feature type="domain" description="Tripartite ATP-independent periplasmic transporters DctQ component" evidence="9">
    <location>
        <begin position="20"/>
        <end position="146"/>
    </location>
</feature>
<evidence type="ECO:0000313" key="10">
    <source>
        <dbReference type="EMBL" id="GAJ04324.1"/>
    </source>
</evidence>
<dbReference type="InterPro" id="IPR055348">
    <property type="entry name" value="DctQ"/>
</dbReference>
<dbReference type="GO" id="GO:0005886">
    <property type="term" value="C:plasma membrane"/>
    <property type="evidence" value="ECO:0007669"/>
    <property type="project" value="UniProtKB-SubCell"/>
</dbReference>
<keyword evidence="5 8" id="KW-0812">Transmembrane</keyword>
<gene>
    <name evidence="10" type="ORF">S12H4_48447</name>
</gene>
<keyword evidence="4" id="KW-0997">Cell inner membrane</keyword>
<evidence type="ECO:0000256" key="2">
    <source>
        <dbReference type="ARBA" id="ARBA00022448"/>
    </source>
</evidence>
<sequence>EHIVSSCSKIPSAILLVLWVLVFTVYVIGRLFGLAWGFVEEFTGYWLVFITYVPLAYALMNNAHIKTDIITNRLPKKARNILEVCTGYISLVIVCYFLARSIEWLINGMKYDLYSPSRLHILLWPIYSFIPIGLALFALALIIKIIPATIELIKRREVKH</sequence>
<dbReference type="EMBL" id="BARW01030280">
    <property type="protein sequence ID" value="GAJ04324.1"/>
    <property type="molecule type" value="Genomic_DNA"/>
</dbReference>
<dbReference type="AlphaFoldDB" id="X1TGB7"/>
<protein>
    <recommendedName>
        <fullName evidence="9">Tripartite ATP-independent periplasmic transporters DctQ component domain-containing protein</fullName>
    </recommendedName>
</protein>
<evidence type="ECO:0000256" key="5">
    <source>
        <dbReference type="ARBA" id="ARBA00022692"/>
    </source>
</evidence>
<evidence type="ECO:0000256" key="8">
    <source>
        <dbReference type="SAM" id="Phobius"/>
    </source>
</evidence>
<feature type="transmembrane region" description="Helical" evidence="8">
    <location>
        <begin position="12"/>
        <end position="36"/>
    </location>
</feature>
<keyword evidence="2" id="KW-0813">Transport</keyword>
<comment type="caution">
    <text evidence="10">The sequence shown here is derived from an EMBL/GenBank/DDBJ whole genome shotgun (WGS) entry which is preliminary data.</text>
</comment>